<protein>
    <recommendedName>
        <fullName evidence="3">L-fucose mutarotase</fullName>
        <ecNumber evidence="3">5.1.3.29</ecNumber>
    </recommendedName>
</protein>
<dbReference type="InterPro" id="IPR007721">
    <property type="entry name" value="RbsD_FucU"/>
</dbReference>
<dbReference type="GO" id="GO:0036373">
    <property type="term" value="F:L-fucose mutarotase activity"/>
    <property type="evidence" value="ECO:0007669"/>
    <property type="project" value="UniProtKB-EC"/>
</dbReference>
<reference evidence="5 6" key="1">
    <citation type="submission" date="2019-06" db="EMBL/GenBank/DDBJ databases">
        <title>Discovery of a novel chromosome fission-fusion reversal in muntjac.</title>
        <authorList>
            <person name="Mudd A.B."/>
            <person name="Bredeson J.V."/>
            <person name="Baum R."/>
            <person name="Hockemeyer D."/>
            <person name="Rokhsar D.S."/>
        </authorList>
    </citation>
    <scope>NUCLEOTIDE SEQUENCE [LARGE SCALE GENOMIC DNA]</scope>
    <source>
        <strain evidence="5">UTSW_UCB_Mm</strain>
        <tissue evidence="5">Fibroblast cell line</tissue>
    </source>
</reference>
<keyword evidence="6" id="KW-1185">Reference proteome</keyword>
<keyword evidence="4" id="KW-0732">Signal</keyword>
<dbReference type="AlphaFoldDB" id="A0A5N3WWD6"/>
<dbReference type="Proteomes" id="UP000326458">
    <property type="component" value="Unassembled WGS sequence"/>
</dbReference>
<accession>A0A5N3WWD6</accession>
<keyword evidence="1" id="KW-0413">Isomerase</keyword>
<evidence type="ECO:0000313" key="6">
    <source>
        <dbReference type="Proteomes" id="UP000326458"/>
    </source>
</evidence>
<comment type="catalytic activity">
    <reaction evidence="2">
        <text>alpha-L-fucose = beta-L-fucose</text>
        <dbReference type="Rhea" id="RHEA:25580"/>
        <dbReference type="ChEBI" id="CHEBI:42548"/>
        <dbReference type="ChEBI" id="CHEBI:42589"/>
        <dbReference type="EC" id="5.1.3.29"/>
    </reaction>
</comment>
<dbReference type="EC" id="5.1.3.29" evidence="3"/>
<dbReference type="GO" id="GO:0006004">
    <property type="term" value="P:fucose metabolic process"/>
    <property type="evidence" value="ECO:0007669"/>
    <property type="project" value="TreeGrafter"/>
</dbReference>
<sequence length="140" mass="15147">MASPPGCNHGGVQGVPVLLSLELLFTLARMGHGDEIVLAHVNFPSSSMCRGGPEEIRANGLGIPQLLVAVLQLRPLDTYVDWKKGLLTPVWMSYQFAFYERSKKAFAVLATGSSYGMKTMPLSLGNVILLKEKGGMRVIS</sequence>
<organism evidence="5 6">
    <name type="scientific">Muntiacus muntjak</name>
    <name type="common">Barking deer</name>
    <name type="synonym">Indian muntjac</name>
    <dbReference type="NCBI Taxonomy" id="9888"/>
    <lineage>
        <taxon>Eukaryota</taxon>
        <taxon>Metazoa</taxon>
        <taxon>Chordata</taxon>
        <taxon>Craniata</taxon>
        <taxon>Vertebrata</taxon>
        <taxon>Euteleostomi</taxon>
        <taxon>Mammalia</taxon>
        <taxon>Eutheria</taxon>
        <taxon>Laurasiatheria</taxon>
        <taxon>Artiodactyla</taxon>
        <taxon>Ruminantia</taxon>
        <taxon>Pecora</taxon>
        <taxon>Cervidae</taxon>
        <taxon>Muntiacinae</taxon>
        <taxon>Muntiacus</taxon>
    </lineage>
</organism>
<feature type="signal peptide" evidence="4">
    <location>
        <begin position="1"/>
        <end position="33"/>
    </location>
</feature>
<dbReference type="PANTHER" id="PTHR31690:SF4">
    <property type="entry name" value="FUCOSE MUTAROTASE"/>
    <property type="match status" value="1"/>
</dbReference>
<name>A0A5N3WWD6_MUNMU</name>
<proteinExistence type="predicted"/>
<dbReference type="Gene3D" id="3.40.1650.10">
    <property type="entry name" value="RbsD-like domain"/>
    <property type="match status" value="1"/>
</dbReference>
<evidence type="ECO:0000256" key="4">
    <source>
        <dbReference type="SAM" id="SignalP"/>
    </source>
</evidence>
<evidence type="ECO:0000256" key="1">
    <source>
        <dbReference type="ARBA" id="ARBA00023235"/>
    </source>
</evidence>
<dbReference type="Pfam" id="PF05025">
    <property type="entry name" value="RbsD_FucU"/>
    <property type="match status" value="1"/>
</dbReference>
<evidence type="ECO:0000313" key="5">
    <source>
        <dbReference type="EMBL" id="KAB0364526.1"/>
    </source>
</evidence>
<dbReference type="InterPro" id="IPR023750">
    <property type="entry name" value="RbsD-like_sf"/>
</dbReference>
<evidence type="ECO:0000256" key="3">
    <source>
        <dbReference type="ARBA" id="ARBA00038859"/>
    </source>
</evidence>
<comment type="caution">
    <text evidence="5">The sequence shown here is derived from an EMBL/GenBank/DDBJ whole genome shotgun (WGS) entry which is preliminary data.</text>
</comment>
<dbReference type="SUPFAM" id="SSF102546">
    <property type="entry name" value="RbsD-like"/>
    <property type="match status" value="1"/>
</dbReference>
<evidence type="ECO:0000256" key="2">
    <source>
        <dbReference type="ARBA" id="ARBA00036324"/>
    </source>
</evidence>
<dbReference type="EMBL" id="VCEA01000001">
    <property type="protein sequence ID" value="KAB0364526.1"/>
    <property type="molecule type" value="Genomic_DNA"/>
</dbReference>
<dbReference type="PANTHER" id="PTHR31690">
    <property type="entry name" value="FUCOSE MUTAROTASE"/>
    <property type="match status" value="1"/>
</dbReference>
<dbReference type="InterPro" id="IPR050443">
    <property type="entry name" value="RbsD/FucU_mutarotase"/>
</dbReference>
<feature type="chain" id="PRO_5024420772" description="L-fucose mutarotase" evidence="4">
    <location>
        <begin position="34"/>
        <end position="140"/>
    </location>
</feature>
<gene>
    <name evidence="5" type="ORF">FD754_008682</name>
</gene>
<dbReference type="GO" id="GO:0042806">
    <property type="term" value="F:fucose binding"/>
    <property type="evidence" value="ECO:0007669"/>
    <property type="project" value="TreeGrafter"/>
</dbReference>